<dbReference type="EMBL" id="LT907979">
    <property type="protein sequence ID" value="SOB74119.1"/>
    <property type="molecule type" value="Genomic_DNA"/>
</dbReference>
<accession>A0A285PWX3</accession>
<organism evidence="1">
    <name type="scientific">Cedratvirus lausannensis</name>
    <dbReference type="NCBI Taxonomy" id="2023205"/>
    <lineage>
        <taxon>Viruses</taxon>
        <taxon>Pithoviruses</taxon>
        <taxon>Orthocedratvirinae</taxon>
        <taxon>Alphacedratvirus</taxon>
        <taxon>Alphacedratvirus francolausannense</taxon>
    </lineage>
</organism>
<protein>
    <submittedName>
        <fullName evidence="1">Uncharacterized protein</fullName>
    </submittedName>
</protein>
<name>A0A285PWX3_9VIRU</name>
<keyword evidence="2" id="KW-1185">Reference proteome</keyword>
<proteinExistence type="predicted"/>
<gene>
    <name evidence="1" type="ORF">BQ9231_00236</name>
</gene>
<evidence type="ECO:0000313" key="2">
    <source>
        <dbReference type="Proteomes" id="UP000274850"/>
    </source>
</evidence>
<sequence length="71" mass="8537">MSVLELSQQRTKEKILDCYKRNHEQMFRDGWKIEDNFMCPPKQHQARNWASVFHRTCCGVAVPHYICDFYA</sequence>
<evidence type="ECO:0000313" key="1">
    <source>
        <dbReference type="EMBL" id="SOB74119.1"/>
    </source>
</evidence>
<dbReference type="Proteomes" id="UP000274850">
    <property type="component" value="Segment"/>
</dbReference>
<reference evidence="1" key="1">
    <citation type="submission" date="2017-08" db="EMBL/GenBank/DDBJ databases">
        <authorList>
            <person name="de Groot N.N."/>
        </authorList>
    </citation>
    <scope>NUCLEOTIDE SEQUENCE</scope>
</reference>